<comment type="caution">
    <text evidence="2">The sequence shown here is derived from an EMBL/GenBank/DDBJ whole genome shotgun (WGS) entry which is preliminary data.</text>
</comment>
<evidence type="ECO:0000313" key="2">
    <source>
        <dbReference type="EMBL" id="KAK3327298.1"/>
    </source>
</evidence>
<organism evidence="2 3">
    <name type="scientific">Cercophora scortea</name>
    <dbReference type="NCBI Taxonomy" id="314031"/>
    <lineage>
        <taxon>Eukaryota</taxon>
        <taxon>Fungi</taxon>
        <taxon>Dikarya</taxon>
        <taxon>Ascomycota</taxon>
        <taxon>Pezizomycotina</taxon>
        <taxon>Sordariomycetes</taxon>
        <taxon>Sordariomycetidae</taxon>
        <taxon>Sordariales</taxon>
        <taxon>Lasiosphaeriaceae</taxon>
        <taxon>Cercophora</taxon>
    </lineage>
</organism>
<reference evidence="2" key="1">
    <citation type="journal article" date="2023" name="Mol. Phylogenet. Evol.">
        <title>Genome-scale phylogeny and comparative genomics of the fungal order Sordariales.</title>
        <authorList>
            <person name="Hensen N."/>
            <person name="Bonometti L."/>
            <person name="Westerberg I."/>
            <person name="Brannstrom I.O."/>
            <person name="Guillou S."/>
            <person name="Cros-Aarteil S."/>
            <person name="Calhoun S."/>
            <person name="Haridas S."/>
            <person name="Kuo A."/>
            <person name="Mondo S."/>
            <person name="Pangilinan J."/>
            <person name="Riley R."/>
            <person name="LaButti K."/>
            <person name="Andreopoulos B."/>
            <person name="Lipzen A."/>
            <person name="Chen C."/>
            <person name="Yan M."/>
            <person name="Daum C."/>
            <person name="Ng V."/>
            <person name="Clum A."/>
            <person name="Steindorff A."/>
            <person name="Ohm R.A."/>
            <person name="Martin F."/>
            <person name="Silar P."/>
            <person name="Natvig D.O."/>
            <person name="Lalanne C."/>
            <person name="Gautier V."/>
            <person name="Ament-Velasquez S.L."/>
            <person name="Kruys A."/>
            <person name="Hutchinson M.I."/>
            <person name="Powell A.J."/>
            <person name="Barry K."/>
            <person name="Miller A.N."/>
            <person name="Grigoriev I.V."/>
            <person name="Debuchy R."/>
            <person name="Gladieux P."/>
            <person name="Hiltunen Thoren M."/>
            <person name="Johannesson H."/>
        </authorList>
    </citation>
    <scope>NUCLEOTIDE SEQUENCE</scope>
    <source>
        <strain evidence="2">SMH4131-1</strain>
    </source>
</reference>
<dbReference type="Proteomes" id="UP001286456">
    <property type="component" value="Unassembled WGS sequence"/>
</dbReference>
<reference evidence="2" key="2">
    <citation type="submission" date="2023-06" db="EMBL/GenBank/DDBJ databases">
        <authorList>
            <consortium name="Lawrence Berkeley National Laboratory"/>
            <person name="Haridas S."/>
            <person name="Hensen N."/>
            <person name="Bonometti L."/>
            <person name="Westerberg I."/>
            <person name="Brannstrom I.O."/>
            <person name="Guillou S."/>
            <person name="Cros-Aarteil S."/>
            <person name="Calhoun S."/>
            <person name="Kuo A."/>
            <person name="Mondo S."/>
            <person name="Pangilinan J."/>
            <person name="Riley R."/>
            <person name="Labutti K."/>
            <person name="Andreopoulos B."/>
            <person name="Lipzen A."/>
            <person name="Chen C."/>
            <person name="Yanf M."/>
            <person name="Daum C."/>
            <person name="Ng V."/>
            <person name="Clum A."/>
            <person name="Steindorff A."/>
            <person name="Ohm R."/>
            <person name="Martin F."/>
            <person name="Silar P."/>
            <person name="Natvig D."/>
            <person name="Lalanne C."/>
            <person name="Gautier V."/>
            <person name="Ament-Velasquez S.L."/>
            <person name="Kruys A."/>
            <person name="Hutchinson M.I."/>
            <person name="Powell A.J."/>
            <person name="Barry K."/>
            <person name="Miller A.N."/>
            <person name="Grigoriev I.V."/>
            <person name="Debuchy R."/>
            <person name="Gladieux P."/>
            <person name="Thoren M.H."/>
            <person name="Johannesson H."/>
        </authorList>
    </citation>
    <scope>NUCLEOTIDE SEQUENCE</scope>
    <source>
        <strain evidence="2">SMH4131-1</strain>
    </source>
</reference>
<keyword evidence="3" id="KW-1185">Reference proteome</keyword>
<gene>
    <name evidence="2" type="ORF">B0T19DRAFT_158877</name>
</gene>
<evidence type="ECO:0000313" key="3">
    <source>
        <dbReference type="Proteomes" id="UP001286456"/>
    </source>
</evidence>
<name>A0AAE0ILG5_9PEZI</name>
<protein>
    <submittedName>
        <fullName evidence="2">Uncharacterized protein</fullName>
    </submittedName>
</protein>
<dbReference type="AlphaFoldDB" id="A0AAE0ILG5"/>
<dbReference type="EMBL" id="JAUEPO010000003">
    <property type="protein sequence ID" value="KAK3327298.1"/>
    <property type="molecule type" value="Genomic_DNA"/>
</dbReference>
<accession>A0AAE0ILG5</accession>
<sequence>MAFRFPQHVTTSTVASTMARYLLVTNWCLSVSLCITITQGAKIRLSDRPTGRVTFHPPFPPQQSLSDTDSLSTISVVESASRSSGRVHYPAFVRSTSFKPRSASLGRVRLTPKLREGNSPVNTAQPLFVCQPTITRSQHPGSHHVEVDASEGQTPHPSYHVQHTEYQASHSPPQ</sequence>
<feature type="region of interest" description="Disordered" evidence="1">
    <location>
        <begin position="135"/>
        <end position="158"/>
    </location>
</feature>
<evidence type="ECO:0000256" key="1">
    <source>
        <dbReference type="SAM" id="MobiDB-lite"/>
    </source>
</evidence>
<proteinExistence type="predicted"/>